<proteinExistence type="inferred from homology"/>
<evidence type="ECO:0000256" key="1">
    <source>
        <dbReference type="RuleBase" id="RU000487"/>
    </source>
</evidence>
<reference evidence="2" key="1">
    <citation type="submission" date="2023-06" db="EMBL/GenBank/DDBJ databases">
        <authorList>
            <person name="Kurt Z."/>
        </authorList>
    </citation>
    <scope>NUCLEOTIDE SEQUENCE</scope>
</reference>
<dbReference type="AlphaFoldDB" id="A0AA86TI28"/>
<organism evidence="2">
    <name type="scientific">Hexamita inflata</name>
    <dbReference type="NCBI Taxonomy" id="28002"/>
    <lineage>
        <taxon>Eukaryota</taxon>
        <taxon>Metamonada</taxon>
        <taxon>Diplomonadida</taxon>
        <taxon>Hexamitidae</taxon>
        <taxon>Hexamitinae</taxon>
        <taxon>Hexamita</taxon>
    </lineage>
</organism>
<dbReference type="Proteomes" id="UP001642409">
    <property type="component" value="Unassembled WGS sequence"/>
</dbReference>
<dbReference type="EMBL" id="CATOUU010000154">
    <property type="protein sequence ID" value="CAI9918265.1"/>
    <property type="molecule type" value="Genomic_DNA"/>
</dbReference>
<evidence type="ECO:0000313" key="4">
    <source>
        <dbReference type="Proteomes" id="UP001642409"/>
    </source>
</evidence>
<dbReference type="InterPro" id="IPR004000">
    <property type="entry name" value="Actin"/>
</dbReference>
<protein>
    <submittedName>
        <fullName evidence="2">Actin-related protein</fullName>
    </submittedName>
    <submittedName>
        <fullName evidence="3">Actin-related_protein</fullName>
    </submittedName>
</protein>
<dbReference type="Pfam" id="PF00022">
    <property type="entry name" value="Actin"/>
    <property type="match status" value="1"/>
</dbReference>
<dbReference type="PRINTS" id="PR00190">
    <property type="entry name" value="ACTIN"/>
</dbReference>
<dbReference type="SUPFAM" id="SSF53067">
    <property type="entry name" value="Actin-like ATPase domain"/>
    <property type="match status" value="2"/>
</dbReference>
<dbReference type="EMBL" id="CAXDID020000149">
    <property type="protein sequence ID" value="CAL6041224.1"/>
    <property type="molecule type" value="Genomic_DNA"/>
</dbReference>
<dbReference type="Gene3D" id="3.30.420.40">
    <property type="match status" value="2"/>
</dbReference>
<name>A0AA86TI28_9EUKA</name>
<dbReference type="PANTHER" id="PTHR11937">
    <property type="entry name" value="ACTIN"/>
    <property type="match status" value="1"/>
</dbReference>
<gene>
    <name evidence="3" type="ORF">HINF_LOCUS38877</name>
    <name evidence="2" type="ORF">HINF_LOCUS5910</name>
</gene>
<comment type="caution">
    <text evidence="2">The sequence shown here is derived from an EMBL/GenBank/DDBJ whole genome shotgun (WGS) entry which is preliminary data.</text>
</comment>
<sequence length="382" mass="42833">MTTILDLGSHTFKFGQARLSNPWIIPQQALSLTSTPHNSFFSDEVNNFSDYNPAVQGGQIANFDQLERLLKMVQLASSTKVDTKVSEYINDLTKQCVQSNRCAQVIVEPENVLSNQLDGDSDPLQKLFLVTPHSEESKKQLSQICFEKMQIKQLGFADQSVLSLFSTGNVSGISVSLGHGCTHVNVVQDGYWLSSQTQQLIRVSTGETCLKTLQKFLYQQNIVLGNDVESRHVLNVIKNQLQVDYKKDQRFQLPDGSSITVQGHILQKLSKVYTDPANLGFSEQPLPYILDTMMQQIPPANLKQLKVCHLSGGMANSKQLTGYIARKWFADNIKMTCNQVNPQNDAYIGAQAVVMSQPDSEFITKKMYDEQGDQVWSTKRKE</sequence>
<dbReference type="SMART" id="SM00268">
    <property type="entry name" value="ACTIN"/>
    <property type="match status" value="1"/>
</dbReference>
<evidence type="ECO:0000313" key="2">
    <source>
        <dbReference type="EMBL" id="CAI9918265.1"/>
    </source>
</evidence>
<evidence type="ECO:0000313" key="3">
    <source>
        <dbReference type="EMBL" id="CAL6041224.1"/>
    </source>
</evidence>
<dbReference type="InterPro" id="IPR043129">
    <property type="entry name" value="ATPase_NBD"/>
</dbReference>
<keyword evidence="4" id="KW-1185">Reference proteome</keyword>
<comment type="similarity">
    <text evidence="1">Belongs to the actin family.</text>
</comment>
<reference evidence="3 4" key="2">
    <citation type="submission" date="2024-07" db="EMBL/GenBank/DDBJ databases">
        <authorList>
            <person name="Akdeniz Z."/>
        </authorList>
    </citation>
    <scope>NUCLEOTIDE SEQUENCE [LARGE SCALE GENOMIC DNA]</scope>
</reference>
<dbReference type="Gene3D" id="3.90.640.10">
    <property type="entry name" value="Actin, Chain A, domain 4"/>
    <property type="match status" value="1"/>
</dbReference>
<accession>A0AA86TI28</accession>